<dbReference type="SUPFAM" id="SSF52540">
    <property type="entry name" value="P-loop containing nucleoside triphosphate hydrolases"/>
    <property type="match status" value="1"/>
</dbReference>
<evidence type="ECO:0000313" key="3">
    <source>
        <dbReference type="Proteomes" id="UP000198327"/>
    </source>
</evidence>
<keyword evidence="1" id="KW-0472">Membrane</keyword>
<proteinExistence type="predicted"/>
<keyword evidence="3" id="KW-1185">Reference proteome</keyword>
<feature type="transmembrane region" description="Helical" evidence="1">
    <location>
        <begin position="389"/>
        <end position="420"/>
    </location>
</feature>
<dbReference type="RefSeq" id="WP_089249849.1">
    <property type="nucleotide sequence ID" value="NZ_FZOW01000013.1"/>
</dbReference>
<name>A0A239LLU2_9NOCA</name>
<accession>A0A239LLU2</accession>
<dbReference type="Gene3D" id="3.40.50.300">
    <property type="entry name" value="P-loop containing nucleotide triphosphate hydrolases"/>
    <property type="match status" value="1"/>
</dbReference>
<dbReference type="EMBL" id="FZOW01000013">
    <property type="protein sequence ID" value="SNT31270.1"/>
    <property type="molecule type" value="Genomic_DNA"/>
</dbReference>
<gene>
    <name evidence="2" type="ORF">SAMN05421642_113145</name>
</gene>
<dbReference type="AlphaFoldDB" id="A0A239LLU2"/>
<sequence>MSISIIETEVSNLLDSLEHAAAAAGRHDMSDRLDSARKRFFDSTVRVLVVGQPGADASSTSDFLRAELGDLQLTEVPGLSARHPSNAGEALSLVTVSDAVLFVTDASQEFTAPELDFVRQIHALCPFVVCVLTKIDSYSQWKDIQGANRAHLTEAGLGLPILPVSTALKSASDDFDDDELRIESGFPQLIEFLSGTVVQQQDVLARIAFSNDIGSIADHLSLALRTEREALIDPANGAATVAQLERARAEADALRQRSSSWQYTLTDGAVELMTDIEHDLRDRLRAVVRDAEADIAASDPAPRWADFESFVDQKVATAVRENFVMAHTRSVELARAVALRFADDGDITLPSIHIDDVSDVLAPVTALDALESGKAGIVQRVISATRGSYGGILMVGLATSLMGMALVNPFSIGAGVLLGANTFREDRKARTARRQAEARVAVSKLMDDVVFQVNKESKHRLRHVQRTLRATSRRLRRIF</sequence>
<evidence type="ECO:0000256" key="1">
    <source>
        <dbReference type="SAM" id="Phobius"/>
    </source>
</evidence>
<protein>
    <recommendedName>
        <fullName evidence="4">Dynamin family protein</fullName>
    </recommendedName>
</protein>
<organism evidence="2 3">
    <name type="scientific">Rhodococcoides kyotonense</name>
    <dbReference type="NCBI Taxonomy" id="398843"/>
    <lineage>
        <taxon>Bacteria</taxon>
        <taxon>Bacillati</taxon>
        <taxon>Actinomycetota</taxon>
        <taxon>Actinomycetes</taxon>
        <taxon>Mycobacteriales</taxon>
        <taxon>Nocardiaceae</taxon>
        <taxon>Rhodococcoides</taxon>
    </lineage>
</organism>
<evidence type="ECO:0000313" key="2">
    <source>
        <dbReference type="EMBL" id="SNT31270.1"/>
    </source>
</evidence>
<reference evidence="3" key="1">
    <citation type="submission" date="2017-06" db="EMBL/GenBank/DDBJ databases">
        <authorList>
            <person name="Varghese N."/>
            <person name="Submissions S."/>
        </authorList>
    </citation>
    <scope>NUCLEOTIDE SEQUENCE [LARGE SCALE GENOMIC DNA]</scope>
    <source>
        <strain evidence="3">JCM 23211</strain>
    </source>
</reference>
<dbReference type="InterPro" id="IPR027417">
    <property type="entry name" value="P-loop_NTPase"/>
</dbReference>
<keyword evidence="1" id="KW-1133">Transmembrane helix</keyword>
<evidence type="ECO:0008006" key="4">
    <source>
        <dbReference type="Google" id="ProtNLM"/>
    </source>
</evidence>
<dbReference type="Proteomes" id="UP000198327">
    <property type="component" value="Unassembled WGS sequence"/>
</dbReference>
<dbReference type="OrthoDB" id="3798616at2"/>
<keyword evidence="1" id="KW-0812">Transmembrane</keyword>